<name>A0ACC3AEF6_9EURO</name>
<protein>
    <submittedName>
        <fullName evidence="1">Uncharacterized protein</fullName>
    </submittedName>
</protein>
<sequence>MTDSDTTASHQSLQKTKLIFQLPEHQSTTKHDTKITATCKLSSLSTPDQSLLKIAESEDLSTIFVLTFESTIFHPQGGGQPSDVGHISLVNDDSSTGKVFEVLHVRHSIANTGVVLHFGRFVGDAVNTDVASGLELGKPCTQLVDADKRLLFSRYHTAGHVLGTATRMLLEDKIEGFDELKASHFPDSASCEFKGLIEGKWKGDIQSAVDDLVVKDAEVKIEWWTKRDFIEKKLERLLPSDEVWKELGEHVDIDGKPVQREDEGTETRIRMVNIVGAEVYPCGGTHVPSTKGCGKVGVRKISRQKGNSRVSYNVD</sequence>
<accession>A0ACC3AEF6</accession>
<dbReference type="Proteomes" id="UP001172386">
    <property type="component" value="Unassembled WGS sequence"/>
</dbReference>
<reference evidence="1" key="1">
    <citation type="submission" date="2022-10" db="EMBL/GenBank/DDBJ databases">
        <title>Culturing micro-colonial fungi from biological soil crusts in the Mojave desert and describing Neophaeococcomyces mojavensis, and introducing the new genera and species Taxawa tesnikishii.</title>
        <authorList>
            <person name="Kurbessoian T."/>
            <person name="Stajich J.E."/>
        </authorList>
    </citation>
    <scope>NUCLEOTIDE SEQUENCE</scope>
    <source>
        <strain evidence="1">JES_112</strain>
    </source>
</reference>
<proteinExistence type="predicted"/>
<evidence type="ECO:0000313" key="1">
    <source>
        <dbReference type="EMBL" id="KAJ9660796.1"/>
    </source>
</evidence>
<evidence type="ECO:0000313" key="2">
    <source>
        <dbReference type="Proteomes" id="UP001172386"/>
    </source>
</evidence>
<dbReference type="EMBL" id="JAPDRQ010000028">
    <property type="protein sequence ID" value="KAJ9660796.1"/>
    <property type="molecule type" value="Genomic_DNA"/>
</dbReference>
<keyword evidence="2" id="KW-1185">Reference proteome</keyword>
<organism evidence="1 2">
    <name type="scientific">Neophaeococcomyces mojaviensis</name>
    <dbReference type="NCBI Taxonomy" id="3383035"/>
    <lineage>
        <taxon>Eukaryota</taxon>
        <taxon>Fungi</taxon>
        <taxon>Dikarya</taxon>
        <taxon>Ascomycota</taxon>
        <taxon>Pezizomycotina</taxon>
        <taxon>Eurotiomycetes</taxon>
        <taxon>Chaetothyriomycetidae</taxon>
        <taxon>Chaetothyriales</taxon>
        <taxon>Chaetothyriales incertae sedis</taxon>
        <taxon>Neophaeococcomyces</taxon>
    </lineage>
</organism>
<comment type="caution">
    <text evidence="1">The sequence shown here is derived from an EMBL/GenBank/DDBJ whole genome shotgun (WGS) entry which is preliminary data.</text>
</comment>
<gene>
    <name evidence="1" type="ORF">H2198_002335</name>
</gene>